<sequence>MVCNIYQQLEGEDDRIDDDVDRALISPTRVLLYAPHIFEEGVVNVSDHKTCALLMTRLKEANRQTSPSHGLICLM</sequence>
<gene>
    <name evidence="1" type="ORF">TELCIR_01242</name>
</gene>
<dbReference type="OrthoDB" id="5874397at2759"/>
<evidence type="ECO:0000313" key="1">
    <source>
        <dbReference type="EMBL" id="PIO76688.1"/>
    </source>
</evidence>
<accession>A0A2G9V2G8</accession>
<dbReference type="EMBL" id="KZ345036">
    <property type="protein sequence ID" value="PIO76688.1"/>
    <property type="molecule type" value="Genomic_DNA"/>
</dbReference>
<name>A0A2G9V2G8_TELCI</name>
<protein>
    <submittedName>
        <fullName evidence="1">Uncharacterized protein</fullName>
    </submittedName>
</protein>
<proteinExistence type="predicted"/>
<evidence type="ECO:0000313" key="2">
    <source>
        <dbReference type="Proteomes" id="UP000230423"/>
    </source>
</evidence>
<organism evidence="1 2">
    <name type="scientific">Teladorsagia circumcincta</name>
    <name type="common">Brown stomach worm</name>
    <name type="synonym">Ostertagia circumcincta</name>
    <dbReference type="NCBI Taxonomy" id="45464"/>
    <lineage>
        <taxon>Eukaryota</taxon>
        <taxon>Metazoa</taxon>
        <taxon>Ecdysozoa</taxon>
        <taxon>Nematoda</taxon>
        <taxon>Chromadorea</taxon>
        <taxon>Rhabditida</taxon>
        <taxon>Rhabditina</taxon>
        <taxon>Rhabditomorpha</taxon>
        <taxon>Strongyloidea</taxon>
        <taxon>Trichostrongylidae</taxon>
        <taxon>Teladorsagia</taxon>
    </lineage>
</organism>
<dbReference type="AlphaFoldDB" id="A0A2G9V2G8"/>
<keyword evidence="2" id="KW-1185">Reference proteome</keyword>
<reference evidence="1 2" key="1">
    <citation type="submission" date="2015-09" db="EMBL/GenBank/DDBJ databases">
        <title>Draft genome of the parasitic nematode Teladorsagia circumcincta isolate WARC Sus (inbred).</title>
        <authorList>
            <person name="Mitreva M."/>
        </authorList>
    </citation>
    <scope>NUCLEOTIDE SEQUENCE [LARGE SCALE GENOMIC DNA]</scope>
    <source>
        <strain evidence="1 2">S</strain>
    </source>
</reference>
<dbReference type="Proteomes" id="UP000230423">
    <property type="component" value="Unassembled WGS sequence"/>
</dbReference>